<accession>Q88CE4</accession>
<dbReference type="EMBL" id="AE015451">
    <property type="protein sequence ID" value="AAN70802.2"/>
    <property type="molecule type" value="Genomic_DNA"/>
</dbReference>
<reference evidence="1 2" key="1">
    <citation type="journal article" date="2002" name="Environ. Microbiol.">
        <title>Complete genome sequence and comparative analysis of the metabolically versatile Pseudomonas putida KT2440.</title>
        <authorList>
            <person name="Nelson K.E."/>
            <person name="Weinel C."/>
            <person name="Paulsen I.T."/>
            <person name="Dodson R.J."/>
            <person name="Hilbert H."/>
            <person name="Martins dos Santos V.A."/>
            <person name="Fouts D.E."/>
            <person name="Gill S.R."/>
            <person name="Pop M."/>
            <person name="Holmes M."/>
            <person name="Brinkac L."/>
            <person name="Beanan M."/>
            <person name="DeBoy R.T."/>
            <person name="Daugherty S."/>
            <person name="Kolonay J."/>
            <person name="Madupu R."/>
            <person name="Nelson W."/>
            <person name="White O."/>
            <person name="Peterson J."/>
            <person name="Khouri H."/>
            <person name="Hance I."/>
            <person name="Chris Lee P."/>
            <person name="Holtzapple E."/>
            <person name="Scanlan D."/>
            <person name="Tran K."/>
            <person name="Moazzez A."/>
            <person name="Utterback T."/>
            <person name="Rizzo M."/>
            <person name="Lee K."/>
            <person name="Kosack D."/>
            <person name="Moestl D."/>
            <person name="Wedler H."/>
            <person name="Lauber J."/>
            <person name="Stjepandic D."/>
            <person name="Hoheisel J."/>
            <person name="Straetz M."/>
            <person name="Heim S."/>
            <person name="Kiewitz C."/>
            <person name="Eisen J.A."/>
            <person name="Timmis K.N."/>
            <person name="Dusterhoft A."/>
            <person name="Tummler B."/>
            <person name="Fraser C.M."/>
        </authorList>
    </citation>
    <scope>NUCLEOTIDE SEQUENCE [LARGE SCALE GENOMIC DNA]</scope>
    <source>
        <strain evidence="2">ATCC 47054 / DSM 6125 / CFBP 8728 / NCIMB 11950 / KT2440</strain>
    </source>
</reference>
<sequence length="73" mass="7971">MLRRRWQHWLFFAQPQEAAFSSNNGVFMSLALVHSRAQVGVQAPAVSVETDLANGLSGKLRPVQSGGGSRFSK</sequence>
<protein>
    <submittedName>
        <fullName evidence="1">Uncharacterized protein</fullName>
    </submittedName>
</protein>
<dbReference type="BioCyc" id="PPUT160488:G1G01-5590-MONOMER"/>
<proteinExistence type="predicted"/>
<dbReference type="KEGG" id="ppu:PP_5237"/>
<name>Q88CE4_PSEPK</name>
<evidence type="ECO:0000313" key="1">
    <source>
        <dbReference type="EMBL" id="AAN70802.2"/>
    </source>
</evidence>
<keyword evidence="2" id="KW-1185">Reference proteome</keyword>
<evidence type="ECO:0000313" key="2">
    <source>
        <dbReference type="Proteomes" id="UP000000556"/>
    </source>
</evidence>
<dbReference type="AlphaFoldDB" id="Q88CE4"/>
<organism evidence="1 2">
    <name type="scientific">Pseudomonas putida (strain ATCC 47054 / DSM 6125 / CFBP 8728 / NCIMB 11950 / KT2440)</name>
    <dbReference type="NCBI Taxonomy" id="160488"/>
    <lineage>
        <taxon>Bacteria</taxon>
        <taxon>Pseudomonadati</taxon>
        <taxon>Pseudomonadota</taxon>
        <taxon>Gammaproteobacteria</taxon>
        <taxon>Pseudomonadales</taxon>
        <taxon>Pseudomonadaceae</taxon>
        <taxon>Pseudomonas</taxon>
    </lineage>
</organism>
<dbReference type="PaxDb" id="160488-PP_5237"/>
<dbReference type="Proteomes" id="UP000000556">
    <property type="component" value="Chromosome"/>
</dbReference>
<gene>
    <name evidence="1" type="ordered locus">PP_5237</name>
</gene>
<reference evidence="1 2" key="2">
    <citation type="journal article" date="2016" name="Environ. Microbiol.">
        <title>The revisited genome of Pseudomonas putida KT2440 enlightens its value as a robust metabolic chassis.</title>
        <authorList>
            <person name="Belda E."/>
            <person name="van Heck R.G."/>
            <person name="Lopez-Sanchez M.J."/>
            <person name="Cruveiller S."/>
            <person name="Barbe V."/>
            <person name="Fraser C."/>
            <person name="Klenk H.P."/>
            <person name="Petersen J."/>
            <person name="Morgat A."/>
            <person name="Nikel P.I."/>
            <person name="Vallenet D."/>
            <person name="Rouy Z."/>
            <person name="Sekowska A."/>
            <person name="Martins Dos Santos V.A."/>
            <person name="de Lorenzo V."/>
            <person name="Danchin A."/>
            <person name="Medigue C."/>
        </authorList>
    </citation>
    <scope>NUCLEOTIDE SEQUENCE [LARGE SCALE GENOMIC DNA]</scope>
    <source>
        <strain evidence="2">ATCC 47054 / DSM 6125 / CFBP 8728 / NCIMB 11950 / KT2440</strain>
    </source>
</reference>
<dbReference type="PATRIC" id="fig|160488.4.peg.5586"/>